<evidence type="ECO:0000313" key="4">
    <source>
        <dbReference type="Proteomes" id="UP001281731"/>
    </source>
</evidence>
<evidence type="ECO:0000256" key="1">
    <source>
        <dbReference type="SAM" id="MobiDB-lite"/>
    </source>
</evidence>
<keyword evidence="3" id="KW-0489">Methyltransferase</keyword>
<dbReference type="EMBL" id="JAWNGC010000002">
    <property type="protein sequence ID" value="MDY5154543.1"/>
    <property type="molecule type" value="Genomic_DNA"/>
</dbReference>
<feature type="compositionally biased region" description="Polar residues" evidence="1">
    <location>
        <begin position="1"/>
        <end position="12"/>
    </location>
</feature>
<name>A0AAW9HSA5_9ACTO</name>
<protein>
    <submittedName>
        <fullName evidence="3">Methyltransferase domain-containing protein</fullName>
    </submittedName>
</protein>
<gene>
    <name evidence="3" type="ORF">R6G80_02235</name>
</gene>
<dbReference type="Pfam" id="PF08241">
    <property type="entry name" value="Methyltransf_11"/>
    <property type="match status" value="1"/>
</dbReference>
<dbReference type="InterPro" id="IPR013216">
    <property type="entry name" value="Methyltransf_11"/>
</dbReference>
<reference evidence="3" key="1">
    <citation type="submission" date="2023-10" db="EMBL/GenBank/DDBJ databases">
        <title>Whole Genome based description of the genera Actinobaculum and Actinotignum reveals a complex phylogenetic relationship within the species included in the genus Actinotignum.</title>
        <authorList>
            <person name="Jensen C.S."/>
            <person name="Dargis R."/>
            <person name="Kemp M."/>
            <person name="Christensen J.J."/>
        </authorList>
    </citation>
    <scope>NUCLEOTIDE SEQUENCE</scope>
    <source>
        <strain evidence="3">SLA_B511</strain>
    </source>
</reference>
<dbReference type="Gene3D" id="3.40.50.150">
    <property type="entry name" value="Vaccinia Virus protein VP39"/>
    <property type="match status" value="1"/>
</dbReference>
<dbReference type="SUPFAM" id="SSF53335">
    <property type="entry name" value="S-adenosyl-L-methionine-dependent methyltransferases"/>
    <property type="match status" value="1"/>
</dbReference>
<dbReference type="PANTHER" id="PTHR42912">
    <property type="entry name" value="METHYLTRANSFERASE"/>
    <property type="match status" value="1"/>
</dbReference>
<feature type="compositionally biased region" description="Basic and acidic residues" evidence="1">
    <location>
        <begin position="14"/>
        <end position="27"/>
    </location>
</feature>
<dbReference type="RefSeq" id="WP_320756327.1">
    <property type="nucleotide sequence ID" value="NZ_JAWNGC010000002.1"/>
</dbReference>
<dbReference type="GO" id="GO:0008757">
    <property type="term" value="F:S-adenosylmethionine-dependent methyltransferase activity"/>
    <property type="evidence" value="ECO:0007669"/>
    <property type="project" value="InterPro"/>
</dbReference>
<proteinExistence type="predicted"/>
<feature type="domain" description="Methyltransferase type 11" evidence="2">
    <location>
        <begin position="68"/>
        <end position="162"/>
    </location>
</feature>
<sequence>MDNIHETNQANETGARERGKRLGPEESRMQGHWLLAKIGKTVLRPGGLEMTHRILDNAHITDKDRVVEFGPGVGRTAKILFGKNPESYTGVDREPREEMRKLVAEHPKANLVSADAKDTGLPPESCDVIVGEAMLTMQPDAAKKAIMEEAFRILAPGGRYAIHEMGLDSSLTDEDITRVKKDLSTTIKVGARPLVAKEWVKLLESVGFEVPYRTHNEMALLKPRRVLADEGIFGVMRIMKNLLKNKAARNRVKKMRAVFKKHEKDLCAVGFVAVKPTA</sequence>
<keyword evidence="3" id="KW-0808">Transferase</keyword>
<dbReference type="InterPro" id="IPR050508">
    <property type="entry name" value="Methyltransf_Superfamily"/>
</dbReference>
<accession>A0AAW9HSA5</accession>
<organism evidence="3 4">
    <name type="scientific">Actinotignum urinale</name>
    <dbReference type="NCBI Taxonomy" id="190146"/>
    <lineage>
        <taxon>Bacteria</taxon>
        <taxon>Bacillati</taxon>
        <taxon>Actinomycetota</taxon>
        <taxon>Actinomycetes</taxon>
        <taxon>Actinomycetales</taxon>
        <taxon>Actinomycetaceae</taxon>
        <taxon>Actinotignum</taxon>
    </lineage>
</organism>
<dbReference type="GO" id="GO:0032259">
    <property type="term" value="P:methylation"/>
    <property type="evidence" value="ECO:0007669"/>
    <property type="project" value="UniProtKB-KW"/>
</dbReference>
<evidence type="ECO:0000313" key="3">
    <source>
        <dbReference type="EMBL" id="MDY5154543.1"/>
    </source>
</evidence>
<dbReference type="PANTHER" id="PTHR42912:SF95">
    <property type="entry name" value="METHYLTRANSFERASE TYPE 11 DOMAIN-CONTAINING PROTEIN"/>
    <property type="match status" value="1"/>
</dbReference>
<dbReference type="AlphaFoldDB" id="A0AAW9HSA5"/>
<dbReference type="InterPro" id="IPR029063">
    <property type="entry name" value="SAM-dependent_MTases_sf"/>
</dbReference>
<dbReference type="CDD" id="cd02440">
    <property type="entry name" value="AdoMet_MTases"/>
    <property type="match status" value="1"/>
</dbReference>
<dbReference type="Proteomes" id="UP001281731">
    <property type="component" value="Unassembled WGS sequence"/>
</dbReference>
<evidence type="ECO:0000259" key="2">
    <source>
        <dbReference type="Pfam" id="PF08241"/>
    </source>
</evidence>
<feature type="region of interest" description="Disordered" evidence="1">
    <location>
        <begin position="1"/>
        <end position="27"/>
    </location>
</feature>
<comment type="caution">
    <text evidence="3">The sequence shown here is derived from an EMBL/GenBank/DDBJ whole genome shotgun (WGS) entry which is preliminary data.</text>
</comment>